<feature type="compositionally biased region" description="Acidic residues" evidence="1">
    <location>
        <begin position="38"/>
        <end position="50"/>
    </location>
</feature>
<organism evidence="2 3">
    <name type="scientific">Pedobacter metabolipauper</name>
    <dbReference type="NCBI Taxonomy" id="425513"/>
    <lineage>
        <taxon>Bacteria</taxon>
        <taxon>Pseudomonadati</taxon>
        <taxon>Bacteroidota</taxon>
        <taxon>Sphingobacteriia</taxon>
        <taxon>Sphingobacteriales</taxon>
        <taxon>Sphingobacteriaceae</taxon>
        <taxon>Pedobacter</taxon>
    </lineage>
</organism>
<keyword evidence="3" id="KW-1185">Reference proteome</keyword>
<evidence type="ECO:0000313" key="2">
    <source>
        <dbReference type="EMBL" id="TDQ11030.1"/>
    </source>
</evidence>
<evidence type="ECO:0000256" key="1">
    <source>
        <dbReference type="SAM" id="MobiDB-lite"/>
    </source>
</evidence>
<feature type="compositionally biased region" description="Basic and acidic residues" evidence="1">
    <location>
        <begin position="1"/>
        <end position="10"/>
    </location>
</feature>
<dbReference type="RefSeq" id="WP_166664785.1">
    <property type="nucleotide sequence ID" value="NZ_SNYC01000003.1"/>
</dbReference>
<dbReference type="AlphaFoldDB" id="A0A4R6T0M4"/>
<evidence type="ECO:0000313" key="3">
    <source>
        <dbReference type="Proteomes" id="UP000295620"/>
    </source>
</evidence>
<comment type="caution">
    <text evidence="2">The sequence shown here is derived from an EMBL/GenBank/DDBJ whole genome shotgun (WGS) entry which is preliminary data.</text>
</comment>
<dbReference type="Proteomes" id="UP000295620">
    <property type="component" value="Unassembled WGS sequence"/>
</dbReference>
<gene>
    <name evidence="2" type="ORF">ATK78_0144</name>
</gene>
<proteinExistence type="predicted"/>
<name>A0A4R6T0M4_9SPHI</name>
<dbReference type="EMBL" id="SNYC01000003">
    <property type="protein sequence ID" value="TDQ11030.1"/>
    <property type="molecule type" value="Genomic_DNA"/>
</dbReference>
<feature type="region of interest" description="Disordered" evidence="1">
    <location>
        <begin position="1"/>
        <end position="50"/>
    </location>
</feature>
<reference evidence="2 3" key="1">
    <citation type="submission" date="2019-03" db="EMBL/GenBank/DDBJ databases">
        <title>Genomic Encyclopedia of Archaeal and Bacterial Type Strains, Phase II (KMG-II): from individual species to whole genera.</title>
        <authorList>
            <person name="Goeker M."/>
        </authorList>
    </citation>
    <scope>NUCLEOTIDE SEQUENCE [LARGE SCALE GENOMIC DNA]</scope>
    <source>
        <strain evidence="2 3">DSM 19035</strain>
    </source>
</reference>
<accession>A0A4R6T0M4</accession>
<sequence>MTDPKEKDKQAQQSTDETAEQKSKNTQDANWDEHQQVDEEGNELDPEDIK</sequence>
<feature type="compositionally biased region" description="Basic and acidic residues" evidence="1">
    <location>
        <begin position="19"/>
        <end position="37"/>
    </location>
</feature>
<protein>
    <submittedName>
        <fullName evidence="2">Uncharacterized protein</fullName>
    </submittedName>
</protein>